<dbReference type="PANTHER" id="PTHR11827:SF103">
    <property type="entry name" value="SODIUM CHLORIDE COTRANSPORTER 69, ISOFORM E"/>
    <property type="match status" value="1"/>
</dbReference>
<feature type="transmembrane region" description="Helical" evidence="5">
    <location>
        <begin position="16"/>
        <end position="40"/>
    </location>
</feature>
<dbReference type="InterPro" id="IPR004842">
    <property type="entry name" value="SLC12A_fam"/>
</dbReference>
<evidence type="ECO:0000259" key="6">
    <source>
        <dbReference type="Pfam" id="PF00324"/>
    </source>
</evidence>
<feature type="domain" description="Amino acid permease/ SLC12A" evidence="6">
    <location>
        <begin position="2"/>
        <end position="228"/>
    </location>
</feature>
<protein>
    <recommendedName>
        <fullName evidence="6">Amino acid permease/ SLC12A domain-containing protein</fullName>
    </recommendedName>
</protein>
<name>A0A8J2NKW4_9HEXA</name>
<evidence type="ECO:0000313" key="7">
    <source>
        <dbReference type="EMBL" id="CAG7716806.1"/>
    </source>
</evidence>
<feature type="transmembrane region" description="Helical" evidence="5">
    <location>
        <begin position="180"/>
        <end position="204"/>
    </location>
</feature>
<organism evidence="7 8">
    <name type="scientific">Allacma fusca</name>
    <dbReference type="NCBI Taxonomy" id="39272"/>
    <lineage>
        <taxon>Eukaryota</taxon>
        <taxon>Metazoa</taxon>
        <taxon>Ecdysozoa</taxon>
        <taxon>Arthropoda</taxon>
        <taxon>Hexapoda</taxon>
        <taxon>Collembola</taxon>
        <taxon>Symphypleona</taxon>
        <taxon>Sminthuridae</taxon>
        <taxon>Allacma</taxon>
    </lineage>
</organism>
<dbReference type="GO" id="GO:1990573">
    <property type="term" value="P:potassium ion import across plasma membrane"/>
    <property type="evidence" value="ECO:0007669"/>
    <property type="project" value="TreeGrafter"/>
</dbReference>
<feature type="transmembrane region" description="Helical" evidence="5">
    <location>
        <begin position="60"/>
        <end position="79"/>
    </location>
</feature>
<dbReference type="GO" id="GO:0055075">
    <property type="term" value="P:potassium ion homeostasis"/>
    <property type="evidence" value="ECO:0007669"/>
    <property type="project" value="TreeGrafter"/>
</dbReference>
<evidence type="ECO:0000256" key="2">
    <source>
        <dbReference type="ARBA" id="ARBA00022692"/>
    </source>
</evidence>
<dbReference type="GO" id="GO:0008511">
    <property type="term" value="F:sodium:potassium:chloride symporter activity"/>
    <property type="evidence" value="ECO:0007669"/>
    <property type="project" value="TreeGrafter"/>
</dbReference>
<dbReference type="Pfam" id="PF00324">
    <property type="entry name" value="AA_permease"/>
    <property type="match status" value="1"/>
</dbReference>
<accession>A0A8J2NKW4</accession>
<proteinExistence type="predicted"/>
<evidence type="ECO:0000256" key="3">
    <source>
        <dbReference type="ARBA" id="ARBA00022989"/>
    </source>
</evidence>
<sequence>QGGTYYMISRSLGPEFGASIGLIFAVANAIAVAMYTVGFAESLVDLLKSLNTYVVVDDGHSVRIIGSVAIVILTCIVVVGMEWEATAQVGLLFILLAAMADFVVGSFMGPNGPEETSKGFVGYNASVFLENLSPEYTFYNGERQSFFSVFSIFFPAATGILAGANISGDLADPQAAIPKGTLLAIVVTTVSYLIFALIAGATVVRDATGNWNETDWNVTFRDCPSPFNTSKDDLCQWGLQNSFQVCCNLQLMQQ</sequence>
<keyword evidence="4 5" id="KW-0472">Membrane</keyword>
<dbReference type="GO" id="GO:0006884">
    <property type="term" value="P:cell volume homeostasis"/>
    <property type="evidence" value="ECO:0007669"/>
    <property type="project" value="TreeGrafter"/>
</dbReference>
<feature type="non-terminal residue" evidence="7">
    <location>
        <position position="1"/>
    </location>
</feature>
<evidence type="ECO:0000256" key="5">
    <source>
        <dbReference type="SAM" id="Phobius"/>
    </source>
</evidence>
<dbReference type="Proteomes" id="UP000708208">
    <property type="component" value="Unassembled WGS sequence"/>
</dbReference>
<dbReference type="OrthoDB" id="2020542at2759"/>
<dbReference type="PANTHER" id="PTHR11827">
    <property type="entry name" value="SOLUTE CARRIER FAMILY 12, CATION COTRANSPORTERS"/>
    <property type="match status" value="1"/>
</dbReference>
<comment type="subcellular location">
    <subcellularLocation>
        <location evidence="1">Membrane</location>
        <topology evidence="1">Multi-pass membrane protein</topology>
    </subcellularLocation>
</comment>
<dbReference type="EMBL" id="CAJVCH010041340">
    <property type="protein sequence ID" value="CAG7716806.1"/>
    <property type="molecule type" value="Genomic_DNA"/>
</dbReference>
<reference evidence="7" key="1">
    <citation type="submission" date="2021-06" db="EMBL/GenBank/DDBJ databases">
        <authorList>
            <person name="Hodson N. C."/>
            <person name="Mongue J. A."/>
            <person name="Jaron S. K."/>
        </authorList>
    </citation>
    <scope>NUCLEOTIDE SEQUENCE</scope>
</reference>
<dbReference type="GO" id="GO:0016020">
    <property type="term" value="C:membrane"/>
    <property type="evidence" value="ECO:0007669"/>
    <property type="project" value="UniProtKB-SubCell"/>
</dbReference>
<dbReference type="GO" id="GO:0055078">
    <property type="term" value="P:sodium ion homeostasis"/>
    <property type="evidence" value="ECO:0007669"/>
    <property type="project" value="TreeGrafter"/>
</dbReference>
<evidence type="ECO:0000313" key="8">
    <source>
        <dbReference type="Proteomes" id="UP000708208"/>
    </source>
</evidence>
<dbReference type="GO" id="GO:0055064">
    <property type="term" value="P:chloride ion homeostasis"/>
    <property type="evidence" value="ECO:0007669"/>
    <property type="project" value="TreeGrafter"/>
</dbReference>
<gene>
    <name evidence="7" type="ORF">AFUS01_LOCUS6294</name>
</gene>
<keyword evidence="8" id="KW-1185">Reference proteome</keyword>
<keyword evidence="2 5" id="KW-0812">Transmembrane</keyword>
<keyword evidence="3 5" id="KW-1133">Transmembrane helix</keyword>
<evidence type="ECO:0000256" key="4">
    <source>
        <dbReference type="ARBA" id="ARBA00023136"/>
    </source>
</evidence>
<feature type="transmembrane region" description="Helical" evidence="5">
    <location>
        <begin position="146"/>
        <end position="168"/>
    </location>
</feature>
<feature type="transmembrane region" description="Helical" evidence="5">
    <location>
        <begin position="91"/>
        <end position="109"/>
    </location>
</feature>
<comment type="caution">
    <text evidence="7">The sequence shown here is derived from an EMBL/GenBank/DDBJ whole genome shotgun (WGS) entry which is preliminary data.</text>
</comment>
<dbReference type="InterPro" id="IPR004841">
    <property type="entry name" value="AA-permease/SLC12A_dom"/>
</dbReference>
<evidence type="ECO:0000256" key="1">
    <source>
        <dbReference type="ARBA" id="ARBA00004141"/>
    </source>
</evidence>
<dbReference type="AlphaFoldDB" id="A0A8J2NKW4"/>